<protein>
    <submittedName>
        <fullName evidence="1">Uncharacterized protein</fullName>
    </submittedName>
</protein>
<dbReference type="EMBL" id="CADCXU010026207">
    <property type="protein sequence ID" value="CAB0013192.1"/>
    <property type="molecule type" value="Genomic_DNA"/>
</dbReference>
<feature type="non-terminal residue" evidence="1">
    <location>
        <position position="212"/>
    </location>
</feature>
<dbReference type="AlphaFoldDB" id="A0A6H5H896"/>
<gene>
    <name evidence="1" type="ORF">NTEN_LOCUS17803</name>
</gene>
<sequence length="212" mass="24877">MVNHSSQKLRSDRVLNDFRTTCTYLKILHLLSDFQDIVRSFCVHDDGLFQFGVQPQRCCTVDDDVDIGHKSSLVFRTKTEPLRTDVAADRHELRQSFGKFFFEPAEHLSPHHPIMSFLGSLRDFLYRLEIFDLDEMPPQRHVATSVVIKFYSMIEQFRSEKLEQMDKALHACWYFSRRIEYENLSTPDAEDSVSFLNYFLGKKHGLTMAQDQ</sequence>
<evidence type="ECO:0000313" key="1">
    <source>
        <dbReference type="EMBL" id="CAB0013192.1"/>
    </source>
</evidence>
<organism evidence="1 2">
    <name type="scientific">Nesidiocoris tenuis</name>
    <dbReference type="NCBI Taxonomy" id="355587"/>
    <lineage>
        <taxon>Eukaryota</taxon>
        <taxon>Metazoa</taxon>
        <taxon>Ecdysozoa</taxon>
        <taxon>Arthropoda</taxon>
        <taxon>Hexapoda</taxon>
        <taxon>Insecta</taxon>
        <taxon>Pterygota</taxon>
        <taxon>Neoptera</taxon>
        <taxon>Paraneoptera</taxon>
        <taxon>Hemiptera</taxon>
        <taxon>Heteroptera</taxon>
        <taxon>Panheteroptera</taxon>
        <taxon>Cimicomorpha</taxon>
        <taxon>Miridae</taxon>
        <taxon>Dicyphina</taxon>
        <taxon>Nesidiocoris</taxon>
    </lineage>
</organism>
<proteinExistence type="predicted"/>
<keyword evidence="2" id="KW-1185">Reference proteome</keyword>
<accession>A0A6H5H896</accession>
<reference evidence="1 2" key="1">
    <citation type="submission" date="2020-02" db="EMBL/GenBank/DDBJ databases">
        <authorList>
            <person name="Ferguson B K."/>
        </authorList>
    </citation>
    <scope>NUCLEOTIDE SEQUENCE [LARGE SCALE GENOMIC DNA]</scope>
</reference>
<name>A0A6H5H896_9HEMI</name>
<dbReference type="Proteomes" id="UP000479000">
    <property type="component" value="Unassembled WGS sequence"/>
</dbReference>
<evidence type="ECO:0000313" key="2">
    <source>
        <dbReference type="Proteomes" id="UP000479000"/>
    </source>
</evidence>